<organism evidence="2">
    <name type="scientific">Nicotiana tabacum</name>
    <name type="common">Common tobacco</name>
    <dbReference type="NCBI Taxonomy" id="4097"/>
    <lineage>
        <taxon>Eukaryota</taxon>
        <taxon>Viridiplantae</taxon>
        <taxon>Streptophyta</taxon>
        <taxon>Embryophyta</taxon>
        <taxon>Tracheophyta</taxon>
        <taxon>Spermatophyta</taxon>
        <taxon>Magnoliopsida</taxon>
        <taxon>eudicotyledons</taxon>
        <taxon>Gunneridae</taxon>
        <taxon>Pentapetalae</taxon>
        <taxon>asterids</taxon>
        <taxon>lamiids</taxon>
        <taxon>Solanales</taxon>
        <taxon>Solanaceae</taxon>
        <taxon>Nicotianoideae</taxon>
        <taxon>Nicotianeae</taxon>
        <taxon>Nicotiana</taxon>
    </lineage>
</organism>
<feature type="compositionally biased region" description="Polar residues" evidence="1">
    <location>
        <begin position="189"/>
        <end position="201"/>
    </location>
</feature>
<feature type="region of interest" description="Disordered" evidence="1">
    <location>
        <begin position="179"/>
        <end position="262"/>
    </location>
</feature>
<gene>
    <name evidence="2" type="primary">LOC107814324</name>
</gene>
<evidence type="ECO:0000256" key="1">
    <source>
        <dbReference type="SAM" id="MobiDB-lite"/>
    </source>
</evidence>
<proteinExistence type="predicted"/>
<feature type="compositionally biased region" description="Basic and acidic residues" evidence="1">
    <location>
        <begin position="235"/>
        <end position="262"/>
    </location>
</feature>
<name>A0A1S4C233_TOBAC</name>
<feature type="compositionally biased region" description="Basic and acidic residues" evidence="1">
    <location>
        <begin position="179"/>
        <end position="188"/>
    </location>
</feature>
<dbReference type="AlphaFoldDB" id="A0A1S4C233"/>
<reference evidence="2" key="1">
    <citation type="submission" date="2025-08" db="UniProtKB">
        <authorList>
            <consortium name="RefSeq"/>
        </authorList>
    </citation>
    <scope>IDENTIFICATION</scope>
</reference>
<dbReference type="KEGG" id="nta:107814324"/>
<sequence>MQRRQVEFIKKRVLLLEKGLNAEYHKEAFGDEKSHELPNEEMVCDTKAADEPNRNFDEANTEMIDHFPRLVAISPQGISQVACDRKPDRLGVAELYNKMCQVLSGDVQDSLNVSHPCMRKNILPLEAICQQMNQILSSSHQNTPNFKRELVQENRDSEASKSSIPVLSSQVVNRVLNTEKEDDSHPKNSESVSKSASNCTVASMAESNEHHNISPAEVPETRPSGLSTGEADIEMVDHSDISTTNVDRKEELGSEAVRIDDD</sequence>
<dbReference type="STRING" id="4097.A0A1S4C233"/>
<accession>A0A1S4C233</accession>
<dbReference type="OrthoDB" id="1751963at2759"/>
<dbReference type="PaxDb" id="4097-A0A1S4C233"/>
<evidence type="ECO:0000313" key="2">
    <source>
        <dbReference type="RefSeq" id="XP_016495210.1"/>
    </source>
</evidence>
<protein>
    <submittedName>
        <fullName evidence="2">CHD3-type chromatin-remodeling factor PICKLE-like</fullName>
    </submittedName>
</protein>
<dbReference type="RefSeq" id="XP_016495210.1">
    <property type="nucleotide sequence ID" value="XM_016639724.1"/>
</dbReference>